<dbReference type="AlphaFoldDB" id="A0A0R2HBC9"/>
<dbReference type="RefSeq" id="WP_031589136.1">
    <property type="nucleotide sequence ID" value="NZ_JNKN01000012.1"/>
</dbReference>
<evidence type="ECO:0000313" key="3">
    <source>
        <dbReference type="Proteomes" id="UP000051841"/>
    </source>
</evidence>
<dbReference type="PATRIC" id="fig|1410657.5.peg.311"/>
<protein>
    <submittedName>
        <fullName evidence="2">Uncharacterized protein</fullName>
    </submittedName>
</protein>
<sequence length="207" mass="23638">MRRLQRGPAMLFLTILMVSVFLTGYYHLPKTTVKNHQVEKKSLSYEVLKEDVDLAAHYYKSVGKKSDSSYKRVTFTIKKNEKVLGYNIGKTQSFSKYLKLVGPKSKDMIGKVEATKVAYTLVLSGDLVQVIDNKTNQSYTLIDNARLAYRRVPYYMTDETNSEVTYLRNGVKKTESIAVFKDALEDINISKNVFERTESTSENTGQE</sequence>
<accession>A0A0R2HBC9</accession>
<reference evidence="2 3" key="1">
    <citation type="journal article" date="2015" name="Genome Announc.">
        <title>Expanding the biotechnology potential of lactobacilli through comparative genomics of 213 strains and associated genera.</title>
        <authorList>
            <person name="Sun Z."/>
            <person name="Harris H.M."/>
            <person name="McCann A."/>
            <person name="Guo C."/>
            <person name="Argimon S."/>
            <person name="Zhang W."/>
            <person name="Yang X."/>
            <person name="Jeffery I.B."/>
            <person name="Cooney J.C."/>
            <person name="Kagawa T.F."/>
            <person name="Liu W."/>
            <person name="Song Y."/>
            <person name="Salvetti E."/>
            <person name="Wrobel A."/>
            <person name="Rasinkangas P."/>
            <person name="Parkhill J."/>
            <person name="Rea M.C."/>
            <person name="O'Sullivan O."/>
            <person name="Ritari J."/>
            <person name="Douillard F.P."/>
            <person name="Paul Ross R."/>
            <person name="Yang R."/>
            <person name="Briner A.E."/>
            <person name="Felis G.E."/>
            <person name="de Vos W.M."/>
            <person name="Barrangou R."/>
            <person name="Klaenhammer T.R."/>
            <person name="Caufield P.W."/>
            <person name="Cui Y."/>
            <person name="Zhang H."/>
            <person name="O'Toole P.W."/>
        </authorList>
    </citation>
    <scope>NUCLEOTIDE SEQUENCE [LARGE SCALE GENOMIC DNA]</scope>
    <source>
        <strain evidence="2 3">DSM 20405</strain>
    </source>
</reference>
<keyword evidence="3" id="KW-1185">Reference proteome</keyword>
<gene>
    <name evidence="2" type="ORF">IV49_GL000297</name>
</gene>
<keyword evidence="1" id="KW-0472">Membrane</keyword>
<feature type="transmembrane region" description="Helical" evidence="1">
    <location>
        <begin position="9"/>
        <end position="28"/>
    </location>
</feature>
<evidence type="ECO:0000313" key="2">
    <source>
        <dbReference type="EMBL" id="KRN50287.1"/>
    </source>
</evidence>
<proteinExistence type="predicted"/>
<dbReference type="EMBL" id="JQBL01000011">
    <property type="protein sequence ID" value="KRN50287.1"/>
    <property type="molecule type" value="Genomic_DNA"/>
</dbReference>
<keyword evidence="1" id="KW-1133">Transmembrane helix</keyword>
<evidence type="ECO:0000256" key="1">
    <source>
        <dbReference type="SAM" id="Phobius"/>
    </source>
</evidence>
<organism evidence="2 3">
    <name type="scientific">Kandleria vitulina DSM 20405</name>
    <dbReference type="NCBI Taxonomy" id="1410657"/>
    <lineage>
        <taxon>Bacteria</taxon>
        <taxon>Bacillati</taxon>
        <taxon>Bacillota</taxon>
        <taxon>Erysipelotrichia</taxon>
        <taxon>Erysipelotrichales</taxon>
        <taxon>Coprobacillaceae</taxon>
        <taxon>Kandleria</taxon>
    </lineage>
</organism>
<keyword evidence="1" id="KW-0812">Transmembrane</keyword>
<dbReference type="Proteomes" id="UP000051841">
    <property type="component" value="Unassembled WGS sequence"/>
</dbReference>
<name>A0A0R2HBC9_9FIRM</name>
<comment type="caution">
    <text evidence="2">The sequence shown here is derived from an EMBL/GenBank/DDBJ whole genome shotgun (WGS) entry which is preliminary data.</text>
</comment>